<comment type="caution">
    <text evidence="6">The sequence shown here is derived from an EMBL/GenBank/DDBJ whole genome shotgun (WGS) entry which is preliminary data.</text>
</comment>
<dbReference type="SUPFAM" id="SSF56954">
    <property type="entry name" value="Outer membrane efflux proteins (OEP)"/>
    <property type="match status" value="1"/>
</dbReference>
<keyword evidence="5" id="KW-0998">Cell outer membrane</keyword>
<protein>
    <recommendedName>
        <fullName evidence="8">Type I secretion outer membrane protein, TolC family</fullName>
    </recommendedName>
</protein>
<evidence type="ECO:0000256" key="3">
    <source>
        <dbReference type="ARBA" id="ARBA00022692"/>
    </source>
</evidence>
<evidence type="ECO:0000313" key="6">
    <source>
        <dbReference type="EMBL" id="KGN76441.1"/>
    </source>
</evidence>
<evidence type="ECO:0000256" key="5">
    <source>
        <dbReference type="ARBA" id="ARBA00023237"/>
    </source>
</evidence>
<name>A0A0A2EC51_9PORP</name>
<comment type="subcellular location">
    <subcellularLocation>
        <location evidence="1">Cell outer membrane</location>
    </subcellularLocation>
</comment>
<dbReference type="Gene3D" id="1.20.1600.10">
    <property type="entry name" value="Outer membrane efflux proteins (OEP)"/>
    <property type="match status" value="1"/>
</dbReference>
<gene>
    <name evidence="6" type="ORF">HQ47_01265</name>
</gene>
<dbReference type="InterPro" id="IPR051906">
    <property type="entry name" value="TolC-like"/>
</dbReference>
<sequence length="433" mass="50959">MNKHLIIIVLLFFSLPGISQEWTLENCILYAKKNNKELVEKLTANKISKIEETIEYTELFPKMFLDFSTDHYWKIPVESYPAELLGGEEGTTVKIPIGTPWMSSYRVGMSWKIFDIEAINKIKLSVLLKKSSETKTSIFLKIIKKNVTLAFYSTQIYREKMNLAKKQLDDYNLIHNLTFEQFKNGLIDKIVYNQSKNILINCQSHYLLDEQEYQASLLNLKFWMGYPLLKEIIIPENYNIPVYLSQASFSYEQLPEYKEYENEILISKQYRKIAMSSLSPKVSLNGSYGQKGFGATPSELLGNKWYPSGYIGISINFPLFSMKDIRVINKHNTMIQHKIFRMNSYLETQKKEFLSVSMKLKNSWKKIKLKREQYKNSEESLLLSIEKVKEGIIDLTLLQSIQSEFFARKDELYNSYIEYMKHYIDVKYLQEYE</sequence>
<dbReference type="OrthoDB" id="9811587at2"/>
<keyword evidence="4" id="KW-0472">Membrane</keyword>
<evidence type="ECO:0000256" key="1">
    <source>
        <dbReference type="ARBA" id="ARBA00004442"/>
    </source>
</evidence>
<accession>A0A0A2EC51</accession>
<dbReference type="GO" id="GO:1990281">
    <property type="term" value="C:efflux pump complex"/>
    <property type="evidence" value="ECO:0007669"/>
    <property type="project" value="TreeGrafter"/>
</dbReference>
<dbReference type="GO" id="GO:0015562">
    <property type="term" value="F:efflux transmembrane transporter activity"/>
    <property type="evidence" value="ECO:0007669"/>
    <property type="project" value="InterPro"/>
</dbReference>
<dbReference type="STRING" id="28115.HQ47_01265"/>
<dbReference type="Proteomes" id="UP000030103">
    <property type="component" value="Unassembled WGS sequence"/>
</dbReference>
<dbReference type="PANTHER" id="PTHR30026">
    <property type="entry name" value="OUTER MEMBRANE PROTEIN TOLC"/>
    <property type="match status" value="1"/>
</dbReference>
<keyword evidence="2" id="KW-1134">Transmembrane beta strand</keyword>
<keyword evidence="3" id="KW-0812">Transmembrane</keyword>
<dbReference type="PANTHER" id="PTHR30026:SF20">
    <property type="entry name" value="OUTER MEMBRANE PROTEIN TOLC"/>
    <property type="match status" value="1"/>
</dbReference>
<evidence type="ECO:0000256" key="2">
    <source>
        <dbReference type="ARBA" id="ARBA00022452"/>
    </source>
</evidence>
<evidence type="ECO:0000313" key="7">
    <source>
        <dbReference type="Proteomes" id="UP000030103"/>
    </source>
</evidence>
<organism evidence="6 7">
    <name type="scientific">Porphyromonas macacae</name>
    <dbReference type="NCBI Taxonomy" id="28115"/>
    <lineage>
        <taxon>Bacteria</taxon>
        <taxon>Pseudomonadati</taxon>
        <taxon>Bacteroidota</taxon>
        <taxon>Bacteroidia</taxon>
        <taxon>Bacteroidales</taxon>
        <taxon>Porphyromonadaceae</taxon>
        <taxon>Porphyromonas</taxon>
    </lineage>
</organism>
<dbReference type="AlphaFoldDB" id="A0A0A2EC51"/>
<reference evidence="6 7" key="1">
    <citation type="submission" date="2014-09" db="EMBL/GenBank/DDBJ databases">
        <title>Draft Genome Sequence of Porphyromonas macacae COT-192_OH2859.</title>
        <authorList>
            <person name="Wallis C."/>
            <person name="Deusch O."/>
            <person name="O'Flynn C."/>
            <person name="Davis I."/>
            <person name="Horsfall A."/>
            <person name="Kirkwood N."/>
            <person name="Harris S."/>
            <person name="Eisen J.A."/>
            <person name="Coil D.A."/>
            <person name="Darling A.E."/>
            <person name="Jospin G."/>
            <person name="Alexiev A."/>
        </authorList>
    </citation>
    <scope>NUCLEOTIDE SEQUENCE [LARGE SCALE GENOMIC DNA]</scope>
    <source>
        <strain evidence="7">COT-192 OH2859</strain>
    </source>
</reference>
<keyword evidence="7" id="KW-1185">Reference proteome</keyword>
<dbReference type="GO" id="GO:0015288">
    <property type="term" value="F:porin activity"/>
    <property type="evidence" value="ECO:0007669"/>
    <property type="project" value="TreeGrafter"/>
</dbReference>
<dbReference type="EMBL" id="JRFA01000002">
    <property type="protein sequence ID" value="KGN76441.1"/>
    <property type="molecule type" value="Genomic_DNA"/>
</dbReference>
<evidence type="ECO:0000256" key="4">
    <source>
        <dbReference type="ARBA" id="ARBA00023136"/>
    </source>
</evidence>
<dbReference type="GO" id="GO:0009279">
    <property type="term" value="C:cell outer membrane"/>
    <property type="evidence" value="ECO:0007669"/>
    <property type="project" value="UniProtKB-SubCell"/>
</dbReference>
<dbReference type="RefSeq" id="WP_036872697.1">
    <property type="nucleotide sequence ID" value="NZ_JRFA01000002.1"/>
</dbReference>
<evidence type="ECO:0008006" key="8">
    <source>
        <dbReference type="Google" id="ProtNLM"/>
    </source>
</evidence>
<proteinExistence type="predicted"/>